<dbReference type="PANTHER" id="PTHR31001">
    <property type="entry name" value="UNCHARACTERIZED TRANSCRIPTIONAL REGULATORY PROTEIN"/>
    <property type="match status" value="1"/>
</dbReference>
<dbReference type="PANTHER" id="PTHR31001:SF40">
    <property type="entry name" value="ZN(II)2CYS6 TRANSCRIPTION FACTOR (EUROFUNG)"/>
    <property type="match status" value="1"/>
</dbReference>
<evidence type="ECO:0000256" key="5">
    <source>
        <dbReference type="SAM" id="MobiDB-lite"/>
    </source>
</evidence>
<keyword evidence="2" id="KW-0805">Transcription regulation</keyword>
<evidence type="ECO:0000259" key="6">
    <source>
        <dbReference type="SMART" id="SM00906"/>
    </source>
</evidence>
<keyword evidence="3" id="KW-0804">Transcription</keyword>
<reference evidence="7 8" key="1">
    <citation type="journal article" date="2023" name="IMA Fungus">
        <title>Comparative genomic study of the Penicillium genus elucidates a diverse pangenome and 15 lateral gene transfer events.</title>
        <authorList>
            <person name="Petersen C."/>
            <person name="Sorensen T."/>
            <person name="Nielsen M.R."/>
            <person name="Sondergaard T.E."/>
            <person name="Sorensen J.L."/>
            <person name="Fitzpatrick D.A."/>
            <person name="Frisvad J.C."/>
            <person name="Nielsen K.L."/>
        </authorList>
    </citation>
    <scope>NUCLEOTIDE SEQUENCE [LARGE SCALE GENOMIC DNA]</scope>
    <source>
        <strain evidence="7 8">IBT 35679</strain>
    </source>
</reference>
<dbReference type="GO" id="GO:0005634">
    <property type="term" value="C:nucleus"/>
    <property type="evidence" value="ECO:0007669"/>
    <property type="project" value="UniProtKB-SubCell"/>
</dbReference>
<feature type="domain" description="Xylanolytic transcriptional activator regulatory" evidence="6">
    <location>
        <begin position="277"/>
        <end position="350"/>
    </location>
</feature>
<comment type="caution">
    <text evidence="7">The sequence shown here is derived from an EMBL/GenBank/DDBJ whole genome shotgun (WGS) entry which is preliminary data.</text>
</comment>
<dbReference type="GO" id="GO:0008270">
    <property type="term" value="F:zinc ion binding"/>
    <property type="evidence" value="ECO:0007669"/>
    <property type="project" value="InterPro"/>
</dbReference>
<keyword evidence="8" id="KW-1185">Reference proteome</keyword>
<dbReference type="InterPro" id="IPR007219">
    <property type="entry name" value="XnlR_reg_dom"/>
</dbReference>
<evidence type="ECO:0000256" key="2">
    <source>
        <dbReference type="ARBA" id="ARBA00023015"/>
    </source>
</evidence>
<name>A0AAD6D380_9EURO</name>
<dbReference type="CDD" id="cd12148">
    <property type="entry name" value="fungal_TF_MHR"/>
    <property type="match status" value="1"/>
</dbReference>
<protein>
    <recommendedName>
        <fullName evidence="6">Xylanolytic transcriptional activator regulatory domain-containing protein</fullName>
    </recommendedName>
</protein>
<keyword evidence="4" id="KW-0539">Nucleus</keyword>
<organism evidence="7 8">
    <name type="scientific">Penicillium frequentans</name>
    <dbReference type="NCBI Taxonomy" id="3151616"/>
    <lineage>
        <taxon>Eukaryota</taxon>
        <taxon>Fungi</taxon>
        <taxon>Dikarya</taxon>
        <taxon>Ascomycota</taxon>
        <taxon>Pezizomycotina</taxon>
        <taxon>Eurotiomycetes</taxon>
        <taxon>Eurotiomycetidae</taxon>
        <taxon>Eurotiales</taxon>
        <taxon>Aspergillaceae</taxon>
        <taxon>Penicillium</taxon>
    </lineage>
</organism>
<dbReference type="Proteomes" id="UP001220324">
    <property type="component" value="Unassembled WGS sequence"/>
</dbReference>
<accession>A0AAD6D380</accession>
<evidence type="ECO:0000256" key="1">
    <source>
        <dbReference type="ARBA" id="ARBA00004123"/>
    </source>
</evidence>
<dbReference type="InterPro" id="IPR050613">
    <property type="entry name" value="Sec_Metabolite_Reg"/>
</dbReference>
<evidence type="ECO:0000256" key="4">
    <source>
        <dbReference type="ARBA" id="ARBA00023242"/>
    </source>
</evidence>
<feature type="region of interest" description="Disordered" evidence="5">
    <location>
        <begin position="1"/>
        <end position="59"/>
    </location>
</feature>
<sequence length="656" mass="74684">MGETCVYDTDTKDTTTGPTTPSVKADDTKEPPVKREASPKPPTENKPLPSNRKKNSKPHANEASLLVSNLPTTETDAQRQAAQEIDLPPGCLLLNRMRMRFLHTPFWGFVNGQGNISASFFDEGRPNQDMADDCMAIVCESLPSLAISDALVRSFMISVQPIITVVNSFVFYMTYDDFWEGINSKEDKVPARLVFDPTWFCAFQALLFAGAAAAPDAFWKSDVMKEYPYTRKEAMAIFQDTTTRSLEACEHEEHPTMYSLAASILLHHFTEHTPLKSALFVSQAIRLAQSMGIDDDDKKTLANLGDMPRLVWWHLVSMDMQISLSSGLLPCLSRKTLENKRPPVKQSVDESEHPPSLIMAYSSCWSQTVFIQSGLIRESRTSPTFTWFVSFNMERIRLHLDMIDRESKDIRVQGCPEKGVIPVLLALANPETHFEAYEDDMPLVGVLSTWYRVMITLLKLEVVIMFQKTLLPPPDENTNFRTVSWNSIVFLCMKYLQSFLHLCRVPAFEPYYWFQSKHYAPQQCALLILIFLKHDIPVDKYKKAEMIAYVDEVLEFCVLNYRRKTGLEDLGDSKFSVSNYGKKKGTQSSKFSKGDETGLSNELKVLVRLHKGEAPGTYTTKPKDMNWDYEPNTLDVEAVRKVFDLRTWHPYLAPIF</sequence>
<evidence type="ECO:0000256" key="3">
    <source>
        <dbReference type="ARBA" id="ARBA00023163"/>
    </source>
</evidence>
<dbReference type="AlphaFoldDB" id="A0AAD6D380"/>
<evidence type="ECO:0000313" key="7">
    <source>
        <dbReference type="EMBL" id="KAJ5552261.1"/>
    </source>
</evidence>
<proteinExistence type="predicted"/>
<comment type="subcellular location">
    <subcellularLocation>
        <location evidence="1">Nucleus</location>
    </subcellularLocation>
</comment>
<feature type="compositionally biased region" description="Basic and acidic residues" evidence="5">
    <location>
        <begin position="24"/>
        <end position="38"/>
    </location>
</feature>
<dbReference type="SMART" id="SM00906">
    <property type="entry name" value="Fungal_trans"/>
    <property type="match status" value="1"/>
</dbReference>
<dbReference type="GO" id="GO:0006351">
    <property type="term" value="P:DNA-templated transcription"/>
    <property type="evidence" value="ECO:0007669"/>
    <property type="project" value="InterPro"/>
</dbReference>
<evidence type="ECO:0000313" key="8">
    <source>
        <dbReference type="Proteomes" id="UP001220324"/>
    </source>
</evidence>
<dbReference type="EMBL" id="JAQIZZ010000002">
    <property type="protein sequence ID" value="KAJ5552261.1"/>
    <property type="molecule type" value="Genomic_DNA"/>
</dbReference>
<dbReference type="GO" id="GO:0003677">
    <property type="term" value="F:DNA binding"/>
    <property type="evidence" value="ECO:0007669"/>
    <property type="project" value="InterPro"/>
</dbReference>
<gene>
    <name evidence="7" type="ORF">N7494_001639</name>
</gene>